<dbReference type="InterPro" id="IPR051378">
    <property type="entry name" value="Cell2Cell_Antifungal"/>
</dbReference>
<reference evidence="12" key="1">
    <citation type="submission" date="2022-11" db="EMBL/GenBank/DDBJ databases">
        <authorList>
            <person name="Hyden B.L."/>
            <person name="Feng K."/>
            <person name="Yates T."/>
            <person name="Jawdy S."/>
            <person name="Smart L.B."/>
            <person name="Muchero W."/>
        </authorList>
    </citation>
    <scope>NUCLEOTIDE SEQUENCE</scope>
    <source>
        <tissue evidence="12">Shoot tip</tissue>
    </source>
</reference>
<dbReference type="Pfam" id="PF01657">
    <property type="entry name" value="Stress-antifung"/>
    <property type="match status" value="2"/>
</dbReference>
<evidence type="ECO:0000256" key="4">
    <source>
        <dbReference type="ARBA" id="ARBA00022737"/>
    </source>
</evidence>
<keyword evidence="9" id="KW-1133">Transmembrane helix</keyword>
<dbReference type="GO" id="GO:0009506">
    <property type="term" value="C:plasmodesma"/>
    <property type="evidence" value="ECO:0007669"/>
    <property type="project" value="UniProtKB-SubCell"/>
</dbReference>
<evidence type="ECO:0000259" key="11">
    <source>
        <dbReference type="PROSITE" id="PS51473"/>
    </source>
</evidence>
<dbReference type="PANTHER" id="PTHR32080">
    <property type="entry name" value="ANTIFUNGAL PROTEIN GINKBILOBIN-2-LIKE"/>
    <property type="match status" value="1"/>
</dbReference>
<keyword evidence="4" id="KW-0677">Repeat</keyword>
<dbReference type="Proteomes" id="UP001151529">
    <property type="component" value="Chromosome 13"/>
</dbReference>
<name>A0A9Q0PU18_SALVM</name>
<comment type="subcellular location">
    <subcellularLocation>
        <location evidence="7">Cell junction</location>
        <location evidence="7">Plasmodesma</location>
    </subcellularLocation>
    <subcellularLocation>
        <location evidence="1">Cell membrane</location>
        <topology evidence="1">Single-pass type I membrane protein</topology>
    </subcellularLocation>
</comment>
<feature type="signal peptide" evidence="10">
    <location>
        <begin position="1"/>
        <end position="31"/>
    </location>
</feature>
<keyword evidence="5" id="KW-0965">Cell junction</keyword>
<dbReference type="OrthoDB" id="1715309at2759"/>
<feature type="transmembrane region" description="Helical" evidence="9">
    <location>
        <begin position="234"/>
        <end position="252"/>
    </location>
</feature>
<comment type="similarity">
    <text evidence="8">Belongs to the cysteine-rich repeat secretory protein family. Plasmodesmata-located proteins (PDLD) subfamily.</text>
</comment>
<dbReference type="GO" id="GO:0010497">
    <property type="term" value="P:plasmodesmata-mediated intercellular transport"/>
    <property type="evidence" value="ECO:0007669"/>
    <property type="project" value="TreeGrafter"/>
</dbReference>
<dbReference type="AlphaFoldDB" id="A0A9Q0PU18"/>
<dbReference type="InterPro" id="IPR038408">
    <property type="entry name" value="GNK2_sf"/>
</dbReference>
<dbReference type="GO" id="GO:0005886">
    <property type="term" value="C:plasma membrane"/>
    <property type="evidence" value="ECO:0007669"/>
    <property type="project" value="UniProtKB-SubCell"/>
</dbReference>
<comment type="caution">
    <text evidence="12">The sequence shown here is derived from an EMBL/GenBank/DDBJ whole genome shotgun (WGS) entry which is preliminary data.</text>
</comment>
<feature type="domain" description="Gnk2-homologous" evidence="11">
    <location>
        <begin position="116"/>
        <end position="215"/>
    </location>
</feature>
<evidence type="ECO:0000256" key="2">
    <source>
        <dbReference type="ARBA" id="ARBA00022581"/>
    </source>
</evidence>
<keyword evidence="9" id="KW-0472">Membrane</keyword>
<keyword evidence="3 10" id="KW-0732">Signal</keyword>
<sequence length="261" mass="28405">MDSASKSFSLVSHIVLVLSASLGFLLPSVTCSSDFSTLVYKKCSNRSDSTESHSQTLSSLFQELLPRSSTSRFNKTTAGDENIGISAFFQCRNDLSNDECYHCYETDGPVDQETSTHELLHKTCGERMVDGDGFEEAKQAAFAAMESGVVGEGGFYETNHENLHVMAQCQGDLRGCDCGECVSAAIQVAEENCGRSVSSQVYLDECFMSYTFYPDHGRQDPENESGFGRNTGRTVAIVLGGAAVLVFGFILFSRCGKKEDI</sequence>
<evidence type="ECO:0000256" key="9">
    <source>
        <dbReference type="SAM" id="Phobius"/>
    </source>
</evidence>
<keyword evidence="9" id="KW-0812">Transmembrane</keyword>
<evidence type="ECO:0000256" key="1">
    <source>
        <dbReference type="ARBA" id="ARBA00004251"/>
    </source>
</evidence>
<keyword evidence="2" id="KW-0945">Host-virus interaction</keyword>
<keyword evidence="13" id="KW-1185">Reference proteome</keyword>
<keyword evidence="6" id="KW-1015">Disulfide bond</keyword>
<evidence type="ECO:0000313" key="13">
    <source>
        <dbReference type="Proteomes" id="UP001151529"/>
    </source>
</evidence>
<evidence type="ECO:0000256" key="8">
    <source>
        <dbReference type="ARBA" id="ARBA00038393"/>
    </source>
</evidence>
<reference evidence="12" key="2">
    <citation type="journal article" date="2023" name="Int. J. Mol. Sci.">
        <title>De Novo Assembly and Annotation of 11 Diverse Shrub Willow (Salix) Genomes Reveals Novel Gene Organization in Sex-Linked Regions.</title>
        <authorList>
            <person name="Hyden B."/>
            <person name="Feng K."/>
            <person name="Yates T.B."/>
            <person name="Jawdy S."/>
            <person name="Cereghino C."/>
            <person name="Smart L.B."/>
            <person name="Muchero W."/>
        </authorList>
    </citation>
    <scope>NUCLEOTIDE SEQUENCE [LARGE SCALE GENOMIC DNA]</scope>
    <source>
        <tissue evidence="12">Shoot tip</tissue>
    </source>
</reference>
<proteinExistence type="inferred from homology"/>
<dbReference type="GO" id="GO:0046739">
    <property type="term" value="P:transport of virus in multicellular host"/>
    <property type="evidence" value="ECO:0007669"/>
    <property type="project" value="TreeGrafter"/>
</dbReference>
<evidence type="ECO:0000256" key="6">
    <source>
        <dbReference type="ARBA" id="ARBA00023157"/>
    </source>
</evidence>
<evidence type="ECO:0000313" key="12">
    <source>
        <dbReference type="EMBL" id="KAJ6694071.1"/>
    </source>
</evidence>
<organism evidence="12 13">
    <name type="scientific">Salix viminalis</name>
    <name type="common">Common osier</name>
    <name type="synonym">Basket willow</name>
    <dbReference type="NCBI Taxonomy" id="40686"/>
    <lineage>
        <taxon>Eukaryota</taxon>
        <taxon>Viridiplantae</taxon>
        <taxon>Streptophyta</taxon>
        <taxon>Embryophyta</taxon>
        <taxon>Tracheophyta</taxon>
        <taxon>Spermatophyta</taxon>
        <taxon>Magnoliopsida</taxon>
        <taxon>eudicotyledons</taxon>
        <taxon>Gunneridae</taxon>
        <taxon>Pentapetalae</taxon>
        <taxon>rosids</taxon>
        <taxon>fabids</taxon>
        <taxon>Malpighiales</taxon>
        <taxon>Salicaceae</taxon>
        <taxon>Saliceae</taxon>
        <taxon>Salix</taxon>
    </lineage>
</organism>
<gene>
    <name evidence="12" type="ORF">OIU85_004823</name>
</gene>
<protein>
    <recommendedName>
        <fullName evidence="11">Gnk2-homologous domain-containing protein</fullName>
    </recommendedName>
</protein>
<evidence type="ECO:0000256" key="10">
    <source>
        <dbReference type="SAM" id="SignalP"/>
    </source>
</evidence>
<dbReference type="EMBL" id="JAPFFL010000011">
    <property type="protein sequence ID" value="KAJ6694071.1"/>
    <property type="molecule type" value="Genomic_DNA"/>
</dbReference>
<dbReference type="PANTHER" id="PTHR32080:SF6">
    <property type="entry name" value="PLASMODESMATA-LOCATED PROTEIN 4"/>
    <property type="match status" value="1"/>
</dbReference>
<evidence type="ECO:0000256" key="3">
    <source>
        <dbReference type="ARBA" id="ARBA00022729"/>
    </source>
</evidence>
<dbReference type="InterPro" id="IPR002902">
    <property type="entry name" value="GNK2"/>
</dbReference>
<evidence type="ECO:0000256" key="7">
    <source>
        <dbReference type="ARBA" id="ARBA00024184"/>
    </source>
</evidence>
<accession>A0A9Q0PU18</accession>
<dbReference type="Gene3D" id="3.30.430.20">
    <property type="entry name" value="Gnk2 domain, C-X8-C-X2-C motif"/>
    <property type="match status" value="2"/>
</dbReference>
<evidence type="ECO:0000256" key="5">
    <source>
        <dbReference type="ARBA" id="ARBA00022949"/>
    </source>
</evidence>
<feature type="chain" id="PRO_5040151241" description="Gnk2-homologous domain-containing protein" evidence="10">
    <location>
        <begin position="32"/>
        <end position="261"/>
    </location>
</feature>
<dbReference type="FunFam" id="3.30.430.20:FF:000008">
    <property type="entry name" value="cysteine-rich repeat secretory protein 3"/>
    <property type="match status" value="1"/>
</dbReference>
<dbReference type="PROSITE" id="PS51473">
    <property type="entry name" value="GNK2"/>
    <property type="match status" value="1"/>
</dbReference>
<dbReference type="CDD" id="cd23509">
    <property type="entry name" value="Gnk2-like"/>
    <property type="match status" value="2"/>
</dbReference>